<name>K0NGD3_DESTT</name>
<gene>
    <name evidence="2" type="ordered locus">TOL2_C21100</name>
</gene>
<dbReference type="SUPFAM" id="SSF69593">
    <property type="entry name" value="Glycerol-3-phosphate (1)-acyltransferase"/>
    <property type="match status" value="1"/>
</dbReference>
<dbReference type="RefSeq" id="WP_014957583.1">
    <property type="nucleotide sequence ID" value="NC_018645.1"/>
</dbReference>
<evidence type="ECO:0000259" key="1">
    <source>
        <dbReference type="SMART" id="SM00563"/>
    </source>
</evidence>
<evidence type="ECO:0000313" key="2">
    <source>
        <dbReference type="EMBL" id="CCK80271.1"/>
    </source>
</evidence>
<dbReference type="KEGG" id="dto:TOL2_C21100"/>
<keyword evidence="3" id="KW-1185">Reference proteome</keyword>
<dbReference type="STRING" id="651182.TOL2_C21100"/>
<dbReference type="PANTHER" id="PTHR11614">
    <property type="entry name" value="PHOSPHOLIPASE-RELATED"/>
    <property type="match status" value="1"/>
</dbReference>
<proteinExistence type="predicted"/>
<dbReference type="InterPro" id="IPR022742">
    <property type="entry name" value="Hydrolase_4"/>
</dbReference>
<protein>
    <submittedName>
        <fullName evidence="2">Predicted esterase/lipase</fullName>
    </submittedName>
</protein>
<accession>K0NGD3</accession>
<dbReference type="AlphaFoldDB" id="K0NGD3"/>
<dbReference type="HOGENOM" id="CLU_375855_0_0_7"/>
<dbReference type="Pfam" id="PF12146">
    <property type="entry name" value="Hydrolase_4"/>
    <property type="match status" value="1"/>
</dbReference>
<dbReference type="EMBL" id="FO203503">
    <property type="protein sequence ID" value="CCK80271.1"/>
    <property type="molecule type" value="Genomic_DNA"/>
</dbReference>
<dbReference type="InterPro" id="IPR051044">
    <property type="entry name" value="MAG_DAG_Lipase"/>
</dbReference>
<reference evidence="2 3" key="1">
    <citation type="journal article" date="2013" name="Environ. Microbiol.">
        <title>Complete genome, catabolic sub-proteomes and key-metabolites of Desulfobacula toluolica Tol2, a marine, aromatic compound-degrading, sulfate-reducing bacterium.</title>
        <authorList>
            <person name="Wohlbrand L."/>
            <person name="Jacob J.H."/>
            <person name="Kube M."/>
            <person name="Mussmann M."/>
            <person name="Jarling R."/>
            <person name="Beck A."/>
            <person name="Amann R."/>
            <person name="Wilkes H."/>
            <person name="Reinhardt R."/>
            <person name="Rabus R."/>
        </authorList>
    </citation>
    <scope>NUCLEOTIDE SEQUENCE [LARGE SCALE GENOMIC DNA]</scope>
    <source>
        <strain evidence="3">DSM 7467 / Tol2</strain>
    </source>
</reference>
<dbReference type="Pfam" id="PF01553">
    <property type="entry name" value="Acyltransferase"/>
    <property type="match status" value="1"/>
</dbReference>
<organism evidence="2 3">
    <name type="scientific">Desulfobacula toluolica (strain DSM 7467 / Tol2)</name>
    <dbReference type="NCBI Taxonomy" id="651182"/>
    <lineage>
        <taxon>Bacteria</taxon>
        <taxon>Pseudomonadati</taxon>
        <taxon>Thermodesulfobacteriota</taxon>
        <taxon>Desulfobacteria</taxon>
        <taxon>Desulfobacterales</taxon>
        <taxon>Desulfobacteraceae</taxon>
        <taxon>Desulfobacula</taxon>
    </lineage>
</organism>
<dbReference type="PATRIC" id="fig|651182.5.peg.2505"/>
<dbReference type="SUPFAM" id="SSF53474">
    <property type="entry name" value="alpha/beta-Hydrolases"/>
    <property type="match status" value="1"/>
</dbReference>
<evidence type="ECO:0000313" key="3">
    <source>
        <dbReference type="Proteomes" id="UP000007347"/>
    </source>
</evidence>
<dbReference type="InterPro" id="IPR002123">
    <property type="entry name" value="Plipid/glycerol_acylTrfase"/>
</dbReference>
<dbReference type="SMART" id="SM00563">
    <property type="entry name" value="PlsC"/>
    <property type="match status" value="1"/>
</dbReference>
<dbReference type="OrthoDB" id="9786110at2"/>
<dbReference type="Proteomes" id="UP000007347">
    <property type="component" value="Chromosome"/>
</dbReference>
<dbReference type="InterPro" id="IPR029058">
    <property type="entry name" value="AB_hydrolase_fold"/>
</dbReference>
<dbReference type="Gene3D" id="3.40.50.1820">
    <property type="entry name" value="alpha/beta hydrolase"/>
    <property type="match status" value="1"/>
</dbReference>
<feature type="domain" description="Phospholipid/glycerol acyltransferase" evidence="1">
    <location>
        <begin position="37"/>
        <end position="200"/>
    </location>
</feature>
<dbReference type="GO" id="GO:0016746">
    <property type="term" value="F:acyltransferase activity"/>
    <property type="evidence" value="ECO:0007669"/>
    <property type="project" value="InterPro"/>
</dbReference>
<sequence length="721" mass="83172">MNKFAFALSGYTFKTVSGFSKSQIKIFGEHHIPNGSVIFTANHFTRIETVFLPYHIHNITKKEVWSLASEELFNVPILQGVLDKLGAVSTKDPNRDDLILKTLFSGNVQWVIFPEGMMVKNKKLIRKNRFALIDDASVSRPHTGAAITALRCEFYRERLRRMKDMGVTEFDRLIHEFEIKNIDKVLSGQTYIVPVNITYYPASPKENILSKIAQIIMKAPSKRVMEELMTEGSMLFSDVSINIRFGEPIKVKGYLNDPYIESMLTVKRKVKFDDDIISKQLTRKFSNIIMEEYMSAVYAMTCLNYDHVLACILKHFPYRKQGIDIYEFKCKVYIAICRLVSDKTYFVSEEFYKNQIHLLIDDRFNRFVNFLTIAENTGVINLKNNKIFKDQTKFLTRSNFHNIRIENPILVMVNEVEPLKEVEAVLKKIAQTSYDEIISRVKDKIIEKTANDFSRDYNDHYIVGESKRKKIGSPIFLKHESEIAGVLLIHGYMAAPEEMKPFANYLYENSFTVYVPRLKGHGTAPEDLAQTTYEQWIESVEEAFIILRHSCEKIIVGGFSTGAGLALELSARVEDIVAVFAVAPPMRLQDLGSYFVPAIDAWNAMIKKIHLNTIAKEFIENHPENSHINYQRNPVSGIHQLEKLMEYLEPKLKTITKPTLVIQSRKDPVVNPKGTLKLFEQLGSDNKEYYIFDYDRHGILTGDDVQRIYKAIEQFIEQFIE</sequence>